<feature type="transmembrane region" description="Helical" evidence="6">
    <location>
        <begin position="337"/>
        <end position="356"/>
    </location>
</feature>
<proteinExistence type="predicted"/>
<dbReference type="AlphaFoldDB" id="A0A6A4H9W2"/>
<feature type="transmembrane region" description="Helical" evidence="6">
    <location>
        <begin position="297"/>
        <end position="316"/>
    </location>
</feature>
<sequence>MKQSNTAELTSTKDGDYIIISWPEGDPENPMNWDKTKKWTTTMLLCLMCLFIGLSTAGYSAGIAKMTEELGVSVEAGEVGMFVFNASFAIVPMFLGPLSEFLGRNLVYLGCYAMFCIWFIPIALAKNIGTVIVCRFLSGCFGAAGTTIIPGTLVDIWTTEERGTVSAPLYNGYIDQNLGWRWIEWIQLIANGALFACELLLLRETRGSLLLARRAKKMRKETGDQRYRAPSELEAVSIKDLLHASTTRAALLLVREPVVFFFSLWLAFAWAMVFLFFSVISLTFVGNHGFSEGAGGLPYISCIIGTFFGLGACFHQKYLYDSATRKNNGVPVPEARLYWSTVGAVLLPISLFWFSWTQFSSVPWIVPCIYMIFDAVQNYLADGYGEYASSAISAQGFVRNMLAASFPLFSRQMFDNMKYQWAGTMLALIATVMVPLPFILIKYGGSIREKSPYAAATTNLEATSEKKKTLDVESTPASSECSRVN</sequence>
<dbReference type="PANTHER" id="PTHR23502">
    <property type="entry name" value="MAJOR FACILITATOR SUPERFAMILY"/>
    <property type="match status" value="1"/>
</dbReference>
<dbReference type="InterPro" id="IPR036259">
    <property type="entry name" value="MFS_trans_sf"/>
</dbReference>
<dbReference type="Pfam" id="PF07690">
    <property type="entry name" value="MFS_1"/>
    <property type="match status" value="1"/>
</dbReference>
<keyword evidence="2 6" id="KW-0812">Transmembrane</keyword>
<feature type="transmembrane region" description="Helical" evidence="6">
    <location>
        <begin position="107"/>
        <end position="125"/>
    </location>
</feature>
<dbReference type="InterPro" id="IPR011701">
    <property type="entry name" value="MFS"/>
</dbReference>
<dbReference type="SUPFAM" id="SSF103473">
    <property type="entry name" value="MFS general substrate transporter"/>
    <property type="match status" value="1"/>
</dbReference>
<name>A0A6A4H9W2_9AGAR</name>
<feature type="transmembrane region" description="Helical" evidence="6">
    <location>
        <begin position="421"/>
        <end position="441"/>
    </location>
</feature>
<dbReference type="Proteomes" id="UP000799118">
    <property type="component" value="Unassembled WGS sequence"/>
</dbReference>
<keyword evidence="8" id="KW-1185">Reference proteome</keyword>
<evidence type="ECO:0000256" key="6">
    <source>
        <dbReference type="SAM" id="Phobius"/>
    </source>
</evidence>
<protein>
    <submittedName>
        <fullName evidence="7">MFS general substrate transporter</fullName>
    </submittedName>
</protein>
<evidence type="ECO:0000313" key="7">
    <source>
        <dbReference type="EMBL" id="KAE9395012.1"/>
    </source>
</evidence>
<evidence type="ECO:0000256" key="3">
    <source>
        <dbReference type="ARBA" id="ARBA00022989"/>
    </source>
</evidence>
<dbReference type="PANTHER" id="PTHR23502:SF45">
    <property type="entry name" value="MAJOR FACILITATOR SUPERFAMILY (MFS) PROFILE DOMAIN-CONTAINING PROTEIN"/>
    <property type="match status" value="1"/>
</dbReference>
<feature type="transmembrane region" description="Helical" evidence="6">
    <location>
        <begin position="258"/>
        <end position="285"/>
    </location>
</feature>
<accession>A0A6A4H9W2</accession>
<evidence type="ECO:0000256" key="2">
    <source>
        <dbReference type="ARBA" id="ARBA00022692"/>
    </source>
</evidence>
<dbReference type="CDD" id="cd17323">
    <property type="entry name" value="MFS_Tpo1_MDR_like"/>
    <property type="match status" value="1"/>
</dbReference>
<evidence type="ECO:0000256" key="5">
    <source>
        <dbReference type="SAM" id="MobiDB-lite"/>
    </source>
</evidence>
<evidence type="ECO:0000256" key="4">
    <source>
        <dbReference type="ARBA" id="ARBA00023136"/>
    </source>
</evidence>
<dbReference type="GO" id="GO:0005886">
    <property type="term" value="C:plasma membrane"/>
    <property type="evidence" value="ECO:0007669"/>
    <property type="project" value="TreeGrafter"/>
</dbReference>
<evidence type="ECO:0000313" key="8">
    <source>
        <dbReference type="Proteomes" id="UP000799118"/>
    </source>
</evidence>
<feature type="compositionally biased region" description="Polar residues" evidence="5">
    <location>
        <begin position="475"/>
        <end position="485"/>
    </location>
</feature>
<feature type="transmembrane region" description="Helical" evidence="6">
    <location>
        <begin position="132"/>
        <end position="153"/>
    </location>
</feature>
<dbReference type="GO" id="GO:0022857">
    <property type="term" value="F:transmembrane transporter activity"/>
    <property type="evidence" value="ECO:0007669"/>
    <property type="project" value="InterPro"/>
</dbReference>
<keyword evidence="3 6" id="KW-1133">Transmembrane helix</keyword>
<feature type="transmembrane region" description="Helical" evidence="6">
    <location>
        <begin position="76"/>
        <end position="95"/>
    </location>
</feature>
<dbReference type="OrthoDB" id="5376138at2759"/>
<evidence type="ECO:0000256" key="1">
    <source>
        <dbReference type="ARBA" id="ARBA00004141"/>
    </source>
</evidence>
<dbReference type="EMBL" id="ML769539">
    <property type="protein sequence ID" value="KAE9395012.1"/>
    <property type="molecule type" value="Genomic_DNA"/>
</dbReference>
<organism evidence="7 8">
    <name type="scientific">Gymnopus androsaceus JB14</name>
    <dbReference type="NCBI Taxonomy" id="1447944"/>
    <lineage>
        <taxon>Eukaryota</taxon>
        <taxon>Fungi</taxon>
        <taxon>Dikarya</taxon>
        <taxon>Basidiomycota</taxon>
        <taxon>Agaricomycotina</taxon>
        <taxon>Agaricomycetes</taxon>
        <taxon>Agaricomycetidae</taxon>
        <taxon>Agaricales</taxon>
        <taxon>Marasmiineae</taxon>
        <taxon>Omphalotaceae</taxon>
        <taxon>Gymnopus</taxon>
    </lineage>
</organism>
<gene>
    <name evidence="7" type="ORF">BT96DRAFT_958625</name>
</gene>
<dbReference type="FunFam" id="1.20.1250.20:FF:000082">
    <property type="entry name" value="MFS multidrug transporter, putative"/>
    <property type="match status" value="1"/>
</dbReference>
<feature type="transmembrane region" description="Helical" evidence="6">
    <location>
        <begin position="39"/>
        <end position="64"/>
    </location>
</feature>
<comment type="subcellular location">
    <subcellularLocation>
        <location evidence="1">Membrane</location>
        <topology evidence="1">Multi-pass membrane protein</topology>
    </subcellularLocation>
</comment>
<keyword evidence="4 6" id="KW-0472">Membrane</keyword>
<dbReference type="Gene3D" id="1.20.1250.20">
    <property type="entry name" value="MFS general substrate transporter like domains"/>
    <property type="match status" value="1"/>
</dbReference>
<feature type="region of interest" description="Disordered" evidence="5">
    <location>
        <begin position="465"/>
        <end position="485"/>
    </location>
</feature>
<feature type="transmembrane region" description="Helical" evidence="6">
    <location>
        <begin position="182"/>
        <end position="202"/>
    </location>
</feature>
<reference evidence="7" key="1">
    <citation type="journal article" date="2019" name="Environ. Microbiol.">
        <title>Fungal ecological strategies reflected in gene transcription - a case study of two litter decomposers.</title>
        <authorList>
            <person name="Barbi F."/>
            <person name="Kohler A."/>
            <person name="Barry K."/>
            <person name="Baskaran P."/>
            <person name="Daum C."/>
            <person name="Fauchery L."/>
            <person name="Ihrmark K."/>
            <person name="Kuo A."/>
            <person name="LaButti K."/>
            <person name="Lipzen A."/>
            <person name="Morin E."/>
            <person name="Grigoriev I.V."/>
            <person name="Henrissat B."/>
            <person name="Lindahl B."/>
            <person name="Martin F."/>
        </authorList>
    </citation>
    <scope>NUCLEOTIDE SEQUENCE</scope>
    <source>
        <strain evidence="7">JB14</strain>
    </source>
</reference>